<proteinExistence type="inferred from homology"/>
<keyword evidence="4" id="KW-1185">Reference proteome</keyword>
<dbReference type="Proteomes" id="UP000030693">
    <property type="component" value="Unassembled WGS sequence"/>
</dbReference>
<feature type="compositionally biased region" description="Acidic residues" evidence="2">
    <location>
        <begin position="66"/>
        <end position="82"/>
    </location>
</feature>
<dbReference type="RefSeq" id="XP_009496692.1">
    <property type="nucleotide sequence ID" value="XM_009498417.1"/>
</dbReference>
<dbReference type="EMBL" id="KB932207">
    <property type="protein sequence ID" value="KCV69121.1"/>
    <property type="molecule type" value="Genomic_DNA"/>
</dbReference>
<feature type="region of interest" description="Disordered" evidence="2">
    <location>
        <begin position="607"/>
        <end position="635"/>
    </location>
</feature>
<feature type="compositionally biased region" description="Low complexity" evidence="2">
    <location>
        <begin position="680"/>
        <end position="697"/>
    </location>
</feature>
<dbReference type="OMA" id="HYVRERM"/>
<evidence type="ECO:0000313" key="4">
    <source>
        <dbReference type="Proteomes" id="UP000030693"/>
    </source>
</evidence>
<feature type="region of interest" description="Disordered" evidence="2">
    <location>
        <begin position="734"/>
        <end position="770"/>
    </location>
</feature>
<sequence>MGPRPKREKGITFSLVHRDSHDPLYHDVDAPERVLVPVVSGNRNRRKDAQRLSELDSEAASRYAGSDDEQDLLDSDGELDDDLIARLGGVDFDDDEEEAFEPDFEIDGPDAHPDGDDDDLAAPRRHRDRAPVRRHVPGEAAKYGIFFDDRDYNYMQHLRPMVGGPGAVFIAAKGAEPTRVRGDGGFTLRDSAAPGSGGDRAALTRAEVERLNLPSDILPASYSAVEYAKTRGAFVPELGTYGKLGSVGGPRPDLSEDILEVLEALDDEEYLVDGDFEDDFFAKADAKPTAEDRARQRAEAKASRAATGPGAMPDDDEIRRLMMADHVDEFGNPIHGEEEYYPGGDSDLDAHGSGGGYSDEDGSGSVNAGHDSRSDLGFSDEFDDDEFDDDEEYGDFDFDGGRHPARRSVRFADGDNDRYFDSRTVMTTTSASLARTESLRFLDDRFEQLLNEYDVGDIGELDEEDPTVMGHADMARYESILDEFLTAKRKAAADKGLVGLERLRGSALEAMATPGPASASAPAESPATGAQQQQQQQSAISPEAAAASAALLQQDVARYITKYAETVDESGNLPDEHEEVEVEPRQKEAEFDCESILSTYSNISNRPSVLSESRHQQRRMTSVESLGGGRSSSGFGLAPAPAPAIKIKIGRSGVPIGGFRNIQHFRAQARQESSQRKGGAAVAAAAVDQPPSSAAPVAAAIDSYPDDYAAEEGYDQEDGGDDYEDYYASYDTGPAVAARPRDETPEEKRARKKAIKEQRSVRRATKKATTTAFKTEKTRIETQAIRQRTAHNNAPVIL</sequence>
<dbReference type="GO" id="GO:0000056">
    <property type="term" value="P:ribosomal small subunit export from nucleus"/>
    <property type="evidence" value="ECO:0007669"/>
    <property type="project" value="TreeGrafter"/>
</dbReference>
<dbReference type="eggNOG" id="KOG2637">
    <property type="taxonomic scope" value="Eukaryota"/>
</dbReference>
<reference evidence="3" key="1">
    <citation type="submission" date="2013-04" db="EMBL/GenBank/DDBJ databases">
        <title>The Genome Sequence of Fonticula alba ATCC 38817.</title>
        <authorList>
            <consortium name="The Broad Institute Genomics Platform"/>
            <person name="Russ C."/>
            <person name="Cuomo C."/>
            <person name="Burger G."/>
            <person name="Gray M.W."/>
            <person name="Holland P.W.H."/>
            <person name="King N."/>
            <person name="Lang F.B.F."/>
            <person name="Roger A.J."/>
            <person name="Ruiz-Trillo I."/>
            <person name="Brown M."/>
            <person name="Walker B."/>
            <person name="Young S."/>
            <person name="Zeng Q."/>
            <person name="Gargeya S."/>
            <person name="Fitzgerald M."/>
            <person name="Haas B."/>
            <person name="Abouelleil A."/>
            <person name="Allen A.W."/>
            <person name="Alvarado L."/>
            <person name="Arachchi H.M."/>
            <person name="Berlin A.M."/>
            <person name="Chapman S.B."/>
            <person name="Gainer-Dewar J."/>
            <person name="Goldberg J."/>
            <person name="Griggs A."/>
            <person name="Gujja S."/>
            <person name="Hansen M."/>
            <person name="Howarth C."/>
            <person name="Imamovic A."/>
            <person name="Ireland A."/>
            <person name="Larimer J."/>
            <person name="McCowan C."/>
            <person name="Murphy C."/>
            <person name="Pearson M."/>
            <person name="Poon T.W."/>
            <person name="Priest M."/>
            <person name="Roberts A."/>
            <person name="Saif S."/>
            <person name="Shea T."/>
            <person name="Sisk P."/>
            <person name="Sykes S."/>
            <person name="Wortman J."/>
            <person name="Nusbaum C."/>
            <person name="Birren B."/>
        </authorList>
    </citation>
    <scope>NUCLEOTIDE SEQUENCE [LARGE SCALE GENOMIC DNA]</scope>
    <source>
        <strain evidence="3">ATCC 38817</strain>
    </source>
</reference>
<feature type="compositionally biased region" description="Basic and acidic residues" evidence="2">
    <location>
        <begin position="287"/>
        <end position="302"/>
    </location>
</feature>
<evidence type="ECO:0000256" key="2">
    <source>
        <dbReference type="SAM" id="MobiDB-lite"/>
    </source>
</evidence>
<feature type="compositionally biased region" description="Acidic residues" evidence="2">
    <location>
        <begin position="91"/>
        <end position="108"/>
    </location>
</feature>
<comment type="similarity">
    <text evidence="1">Belongs to the LTV1 family.</text>
</comment>
<feature type="region of interest" description="Disordered" evidence="2">
    <location>
        <begin position="39"/>
        <end position="131"/>
    </location>
</feature>
<dbReference type="PANTHER" id="PTHR21531">
    <property type="entry name" value="LOW-TEMPERATURE VIABILITY PROTEIN LTV1-RELATED"/>
    <property type="match status" value="1"/>
</dbReference>
<dbReference type="GeneID" id="20529262"/>
<protein>
    <recommendedName>
        <fullName evidence="5">Protein LTV1 homolog</fullName>
    </recommendedName>
</protein>
<dbReference type="PANTHER" id="PTHR21531:SF0">
    <property type="entry name" value="PROTEIN LTV1 HOMOLOG"/>
    <property type="match status" value="1"/>
</dbReference>
<feature type="compositionally biased region" description="Acidic residues" evidence="2">
    <location>
        <begin position="378"/>
        <end position="398"/>
    </location>
</feature>
<dbReference type="GO" id="GO:0030688">
    <property type="term" value="C:preribosome, small subunit precursor"/>
    <property type="evidence" value="ECO:0007669"/>
    <property type="project" value="TreeGrafter"/>
</dbReference>
<feature type="region of interest" description="Disordered" evidence="2">
    <location>
        <begin position="331"/>
        <end position="401"/>
    </location>
</feature>
<dbReference type="GO" id="GO:0005829">
    <property type="term" value="C:cytosol"/>
    <property type="evidence" value="ECO:0007669"/>
    <property type="project" value="TreeGrafter"/>
</dbReference>
<evidence type="ECO:0000256" key="1">
    <source>
        <dbReference type="ARBA" id="ARBA00009078"/>
    </source>
</evidence>
<dbReference type="Pfam" id="PF04180">
    <property type="entry name" value="LTV"/>
    <property type="match status" value="2"/>
</dbReference>
<evidence type="ECO:0000313" key="3">
    <source>
        <dbReference type="EMBL" id="KCV69121.1"/>
    </source>
</evidence>
<feature type="region of interest" description="Disordered" evidence="2">
    <location>
        <begin position="512"/>
        <end position="542"/>
    </location>
</feature>
<gene>
    <name evidence="3" type="ORF">H696_04537</name>
</gene>
<dbReference type="GO" id="GO:0042274">
    <property type="term" value="P:ribosomal small subunit biogenesis"/>
    <property type="evidence" value="ECO:0007669"/>
    <property type="project" value="InterPro"/>
</dbReference>
<organism evidence="3">
    <name type="scientific">Fonticula alba</name>
    <name type="common">Slime mold</name>
    <dbReference type="NCBI Taxonomy" id="691883"/>
    <lineage>
        <taxon>Eukaryota</taxon>
        <taxon>Rotosphaerida</taxon>
        <taxon>Fonticulaceae</taxon>
        <taxon>Fonticula</taxon>
    </lineage>
</organism>
<accession>A0A058Z4R4</accession>
<dbReference type="GO" id="GO:0005634">
    <property type="term" value="C:nucleus"/>
    <property type="evidence" value="ECO:0007669"/>
    <property type="project" value="TreeGrafter"/>
</dbReference>
<dbReference type="AlphaFoldDB" id="A0A058Z4R4"/>
<feature type="region of interest" description="Disordered" evidence="2">
    <location>
        <begin position="287"/>
        <end position="315"/>
    </location>
</feature>
<evidence type="ECO:0008006" key="5">
    <source>
        <dbReference type="Google" id="ProtNLM"/>
    </source>
</evidence>
<dbReference type="InterPro" id="IPR007307">
    <property type="entry name" value="Ltv1"/>
</dbReference>
<dbReference type="OrthoDB" id="5852896at2759"/>
<feature type="region of interest" description="Disordered" evidence="2">
    <location>
        <begin position="669"/>
        <end position="697"/>
    </location>
</feature>
<feature type="compositionally biased region" description="Basic and acidic residues" evidence="2">
    <location>
        <begin position="739"/>
        <end position="760"/>
    </location>
</feature>
<dbReference type="STRING" id="691883.A0A058Z4R4"/>
<name>A0A058Z4R4_FONAL</name>